<reference evidence="1 2" key="1">
    <citation type="journal article" date="2013" name="BMC Genomics">
        <title>The miniature genome of a carnivorous plant Genlisea aurea contains a low number of genes and short non-coding sequences.</title>
        <authorList>
            <person name="Leushkin E.V."/>
            <person name="Sutormin R.A."/>
            <person name="Nabieva E.R."/>
            <person name="Penin A.A."/>
            <person name="Kondrashov A.S."/>
            <person name="Logacheva M.D."/>
        </authorList>
    </citation>
    <scope>NUCLEOTIDE SEQUENCE [LARGE SCALE GENOMIC DNA]</scope>
</reference>
<accession>S8BU80</accession>
<sequence>CNGDLMGSDAGYMRSEVEVLVRLSRCDYIPPQSFQARDRGVSPVGFQYEKACIEDRLTFELRSIGLFVETTVPALDDKEEDVIIHEISQLERRLHQQIGKKKAWLTKINKAAVKEGKDLQRDPPEQVAMDKLVELAYRKLL</sequence>
<comment type="caution">
    <text evidence="1">The sequence shown here is derived from an EMBL/GenBank/DDBJ whole genome shotgun (WGS) entry which is preliminary data.</text>
</comment>
<dbReference type="Pfam" id="PF10198">
    <property type="entry name" value="Ada3"/>
    <property type="match status" value="1"/>
</dbReference>
<dbReference type="InterPro" id="IPR019340">
    <property type="entry name" value="Histone_AcTrfase_su3"/>
</dbReference>
<dbReference type="EMBL" id="AUSU01009717">
    <property type="protein sequence ID" value="EPS57909.1"/>
    <property type="molecule type" value="Genomic_DNA"/>
</dbReference>
<protein>
    <submittedName>
        <fullName evidence="1">Uncharacterized protein</fullName>
    </submittedName>
</protein>
<dbReference type="PANTHER" id="PTHR31115:SF2">
    <property type="entry name" value="OS05G0107300 PROTEIN"/>
    <property type="match status" value="1"/>
</dbReference>
<proteinExistence type="predicted"/>
<gene>
    <name evidence="1" type="ORF">M569_16908</name>
</gene>
<evidence type="ECO:0000313" key="2">
    <source>
        <dbReference type="Proteomes" id="UP000015453"/>
    </source>
</evidence>
<evidence type="ECO:0000313" key="1">
    <source>
        <dbReference type="EMBL" id="EPS57909.1"/>
    </source>
</evidence>
<dbReference type="OrthoDB" id="1915143at2759"/>
<dbReference type="AlphaFoldDB" id="S8BU80"/>
<keyword evidence="2" id="KW-1185">Reference proteome</keyword>
<name>S8BU80_9LAMI</name>
<feature type="non-terminal residue" evidence="1">
    <location>
        <position position="1"/>
    </location>
</feature>
<feature type="non-terminal residue" evidence="1">
    <location>
        <position position="141"/>
    </location>
</feature>
<dbReference type="Proteomes" id="UP000015453">
    <property type="component" value="Unassembled WGS sequence"/>
</dbReference>
<organism evidence="1 2">
    <name type="scientific">Genlisea aurea</name>
    <dbReference type="NCBI Taxonomy" id="192259"/>
    <lineage>
        <taxon>Eukaryota</taxon>
        <taxon>Viridiplantae</taxon>
        <taxon>Streptophyta</taxon>
        <taxon>Embryophyta</taxon>
        <taxon>Tracheophyta</taxon>
        <taxon>Spermatophyta</taxon>
        <taxon>Magnoliopsida</taxon>
        <taxon>eudicotyledons</taxon>
        <taxon>Gunneridae</taxon>
        <taxon>Pentapetalae</taxon>
        <taxon>asterids</taxon>
        <taxon>lamiids</taxon>
        <taxon>Lamiales</taxon>
        <taxon>Lentibulariaceae</taxon>
        <taxon>Genlisea</taxon>
    </lineage>
</organism>
<dbReference type="PANTHER" id="PTHR31115">
    <property type="entry name" value="OS05G0107300 PROTEIN"/>
    <property type="match status" value="1"/>
</dbReference>